<dbReference type="InterPro" id="IPR038694">
    <property type="entry name" value="DUF427_sf"/>
</dbReference>
<gene>
    <name evidence="2" type="ORF">GCM10010502_47360</name>
    <name evidence="3" type="ORF">HS99_0000160</name>
</gene>
<evidence type="ECO:0000313" key="3">
    <source>
        <dbReference type="EMBL" id="OEV39183.1"/>
    </source>
</evidence>
<dbReference type="RefSeq" id="WP_030285137.1">
    <property type="nucleotide sequence ID" value="NZ_BMUB01000011.1"/>
</dbReference>
<reference evidence="3" key="4">
    <citation type="submission" date="2016-08" db="EMBL/GenBank/DDBJ databases">
        <title>Sequencing, Assembly and Comparative Genomics of S. aureofaciens ATCC 10762.</title>
        <authorList>
            <person name="Gradnigo J.S."/>
            <person name="Johnson N."/>
            <person name="Somerville G.A."/>
        </authorList>
    </citation>
    <scope>NUCLEOTIDE SEQUENCE [LARGE SCALE GENOMIC DNA]</scope>
    <source>
        <strain evidence="3">ATCC 10762</strain>
    </source>
</reference>
<reference evidence="3 4" key="2">
    <citation type="submission" date="2014-07" db="EMBL/GenBank/DDBJ databases">
        <authorList>
            <person name="Zhang J.E."/>
            <person name="Yang H."/>
            <person name="Guo J."/>
            <person name="Deng Z."/>
            <person name="Luo H."/>
            <person name="Luo M."/>
            <person name="Zhao B."/>
        </authorList>
    </citation>
    <scope>NUCLEOTIDE SEQUENCE [LARGE SCALE GENOMIC DNA]</scope>
    <source>
        <strain evidence="3">ATCC 10762</strain>
        <strain evidence="4">ATCC 10762 / DSM 40127 / CCM 3239 / JCM 4008 / LMG 5968 / NBRC 12843 / NCIMB 8234 / A-377</strain>
    </source>
</reference>
<reference evidence="2" key="1">
    <citation type="journal article" date="2014" name="Int. J. Syst. Evol. Microbiol.">
        <title>Complete genome sequence of Corynebacterium casei LMG S-19264T (=DSM 44701T), isolated from a smear-ripened cheese.</title>
        <authorList>
            <consortium name="US DOE Joint Genome Institute (JGI-PGF)"/>
            <person name="Walter F."/>
            <person name="Albersmeier A."/>
            <person name="Kalinowski J."/>
            <person name="Ruckert C."/>
        </authorList>
    </citation>
    <scope>NUCLEOTIDE SEQUENCE</scope>
    <source>
        <strain evidence="2">JCM 4434</strain>
    </source>
</reference>
<dbReference type="Proteomes" id="UP000610124">
    <property type="component" value="Unassembled WGS sequence"/>
</dbReference>
<reference evidence="4" key="3">
    <citation type="submission" date="2016-08" db="EMBL/GenBank/DDBJ databases">
        <title>Sequencing, assembly and comparative genomics of S. aureofaciens ATCC 10762.</title>
        <authorList>
            <person name="Gradnigo J.S."/>
            <person name="Johnson N."/>
            <person name="Somerville G.A."/>
        </authorList>
    </citation>
    <scope>NUCLEOTIDE SEQUENCE [LARGE SCALE GENOMIC DNA]</scope>
    <source>
        <strain evidence="4">ATCC 10762 / DSM 40127 / CCM 3239 / JCM 4008 / LMG 5968 / NBRC 12843 / NCIMB 8234 / A-377</strain>
    </source>
</reference>
<dbReference type="GeneID" id="97487742"/>
<keyword evidence="4" id="KW-1185">Reference proteome</keyword>
<dbReference type="OrthoDB" id="285364at2"/>
<dbReference type="Pfam" id="PF04248">
    <property type="entry name" value="NTP_transf_9"/>
    <property type="match status" value="1"/>
</dbReference>
<evidence type="ECO:0000313" key="4">
    <source>
        <dbReference type="Proteomes" id="UP000037395"/>
    </source>
</evidence>
<feature type="domain" description="DUF427" evidence="1">
    <location>
        <begin position="3"/>
        <end position="88"/>
    </location>
</feature>
<dbReference type="PANTHER" id="PTHR34310">
    <property type="entry name" value="DUF427 DOMAIN PROTEIN (AFU_ORTHOLOGUE AFUA_3G02220)"/>
    <property type="match status" value="1"/>
</dbReference>
<dbReference type="EMBL" id="JPRF03000001">
    <property type="protein sequence ID" value="OEV39183.1"/>
    <property type="molecule type" value="Genomic_DNA"/>
</dbReference>
<dbReference type="Gene3D" id="2.170.150.40">
    <property type="entry name" value="Domain of unknown function (DUF427)"/>
    <property type="match status" value="1"/>
</dbReference>
<organism evidence="3 4">
    <name type="scientific">Kitasatospora aureofaciens</name>
    <name type="common">Streptomyces aureofaciens</name>
    <dbReference type="NCBI Taxonomy" id="1894"/>
    <lineage>
        <taxon>Bacteria</taxon>
        <taxon>Bacillati</taxon>
        <taxon>Actinomycetota</taxon>
        <taxon>Actinomycetes</taxon>
        <taxon>Kitasatosporales</taxon>
        <taxon>Streptomycetaceae</taxon>
        <taxon>Kitasatospora</taxon>
    </lineage>
</organism>
<sequence length="94" mass="10500">MTTAIWQGTVVAESEDTVVVEGNHYFPVDSVRAEFLRPSDTTTVCGWKGTANYYTLEVAGQSNPDAAWYYADPKPEAEHVRGRVAFWRGVEITE</sequence>
<dbReference type="EMBL" id="BMUB01000011">
    <property type="protein sequence ID" value="GGU88914.1"/>
    <property type="molecule type" value="Genomic_DNA"/>
</dbReference>
<dbReference type="PANTHER" id="PTHR34310:SF5">
    <property type="entry name" value="DUF427 DOMAIN PROTEIN (AFU_ORTHOLOGUE AFUA_3G02220)"/>
    <property type="match status" value="1"/>
</dbReference>
<dbReference type="InterPro" id="IPR007361">
    <property type="entry name" value="DUF427"/>
</dbReference>
<evidence type="ECO:0000259" key="1">
    <source>
        <dbReference type="Pfam" id="PF04248"/>
    </source>
</evidence>
<dbReference type="AlphaFoldDB" id="A0A1E7NFB7"/>
<accession>A0A8H9LWB8</accession>
<comment type="caution">
    <text evidence="3">The sequence shown here is derived from an EMBL/GenBank/DDBJ whole genome shotgun (WGS) entry which is preliminary data.</text>
</comment>
<reference evidence="2" key="5">
    <citation type="submission" date="2020-09" db="EMBL/GenBank/DDBJ databases">
        <authorList>
            <person name="Sun Q."/>
            <person name="Ohkuma M."/>
        </authorList>
    </citation>
    <scope>NUCLEOTIDE SEQUENCE</scope>
    <source>
        <strain evidence="2">JCM 4434</strain>
    </source>
</reference>
<accession>A0A1E7NFB7</accession>
<name>A0A1E7NFB7_KITAU</name>
<dbReference type="Proteomes" id="UP000037395">
    <property type="component" value="Unassembled WGS sequence"/>
</dbReference>
<protein>
    <recommendedName>
        <fullName evidence="1">DUF427 domain-containing protein</fullName>
    </recommendedName>
</protein>
<evidence type="ECO:0000313" key="2">
    <source>
        <dbReference type="EMBL" id="GGU88914.1"/>
    </source>
</evidence>
<proteinExistence type="predicted"/>